<evidence type="ECO:0000313" key="2">
    <source>
        <dbReference type="EMBL" id="TYZ27427.1"/>
    </source>
</evidence>
<dbReference type="Proteomes" id="UP000322783">
    <property type="component" value="Unassembled WGS sequence"/>
</dbReference>
<accession>A0A5D6WI43</accession>
<evidence type="ECO:0000313" key="3">
    <source>
        <dbReference type="Proteomes" id="UP000322783"/>
    </source>
</evidence>
<reference evidence="2 3" key="1">
    <citation type="submission" date="2019-08" db="EMBL/GenBank/DDBJ databases">
        <title>Selenomonas sp. mPRGC5 and Selenomonas sp. mPRGC8 isolated from ruminal fluid of dairy goat (Capra hircus).</title>
        <authorList>
            <person name="Poothong S."/>
            <person name="Nuengjamnong C."/>
            <person name="Tanasupawat S."/>
        </authorList>
    </citation>
    <scope>NUCLEOTIDE SEQUENCE [LARGE SCALE GENOMIC DNA]</scope>
    <source>
        <strain evidence="3">mPRGC8</strain>
    </source>
</reference>
<feature type="non-terminal residue" evidence="2">
    <location>
        <position position="91"/>
    </location>
</feature>
<comment type="caution">
    <text evidence="2">The sequence shown here is derived from an EMBL/GenBank/DDBJ whole genome shotgun (WGS) entry which is preliminary data.</text>
</comment>
<feature type="region of interest" description="Disordered" evidence="1">
    <location>
        <begin position="1"/>
        <end position="32"/>
    </location>
</feature>
<dbReference type="EMBL" id="VTOZ01000027">
    <property type="protein sequence ID" value="TYZ27427.1"/>
    <property type="molecule type" value="Genomic_DNA"/>
</dbReference>
<dbReference type="Gene3D" id="2.180.10.10">
    <property type="entry name" value="RHS repeat-associated core"/>
    <property type="match status" value="1"/>
</dbReference>
<feature type="compositionally biased region" description="Basic and acidic residues" evidence="1">
    <location>
        <begin position="1"/>
        <end position="27"/>
    </location>
</feature>
<evidence type="ECO:0008006" key="4">
    <source>
        <dbReference type="Google" id="ProtNLM"/>
    </source>
</evidence>
<sequence>MYAKEYDGESRLTKEIHPKSWEEETKTGADTTYDYDADGRKIRTHYPDGGVERLFYDAERNLIKKVTHTTKTACRSIRKPAAGYCWPIPTT</sequence>
<name>A0A5D6WI43_9FIRM</name>
<dbReference type="InterPro" id="IPR006530">
    <property type="entry name" value="YD"/>
</dbReference>
<protein>
    <recommendedName>
        <fullName evidence="4">RHS repeat protein</fullName>
    </recommendedName>
</protein>
<proteinExistence type="predicted"/>
<keyword evidence="3" id="KW-1185">Reference proteome</keyword>
<organism evidence="2 3">
    <name type="scientific">Selenomonas caprae</name>
    <dbReference type="NCBI Taxonomy" id="2606905"/>
    <lineage>
        <taxon>Bacteria</taxon>
        <taxon>Bacillati</taxon>
        <taxon>Bacillota</taxon>
        <taxon>Negativicutes</taxon>
        <taxon>Selenomonadales</taxon>
        <taxon>Selenomonadaceae</taxon>
        <taxon>Selenomonas</taxon>
    </lineage>
</organism>
<dbReference type="NCBIfam" id="TIGR01643">
    <property type="entry name" value="YD_repeat_2x"/>
    <property type="match status" value="1"/>
</dbReference>
<evidence type="ECO:0000256" key="1">
    <source>
        <dbReference type="SAM" id="MobiDB-lite"/>
    </source>
</evidence>
<gene>
    <name evidence="2" type="ORF">FZ041_11585</name>
</gene>
<dbReference type="AlphaFoldDB" id="A0A5D6WI43"/>